<dbReference type="PROSITE" id="PS51257">
    <property type="entry name" value="PROKAR_LIPOPROTEIN"/>
    <property type="match status" value="1"/>
</dbReference>
<sequence length="237" mass="22402">MRRTPLLLAAASASLLLAGCGAATSDAAPPVAPAAATQDAPALADGLLPAEQFAPGSTVTGVTADDLAGALGAAAGHDPGQVTITPSTCTDALDAARAALGDPADVDDAAGQYAQVGFGGTAELLSTGGPAQTAVGTLADAVAACPTATLATDRGQAVVTFGAVTRPDLGDDAVVVPVSVTLSGGPVSGGSALLGLVSDGDRLLALATGAVGTTVPDQAAFEALLAGAQQHAADTLG</sequence>
<evidence type="ECO:0000313" key="3">
    <source>
        <dbReference type="Proteomes" id="UP001373496"/>
    </source>
</evidence>
<protein>
    <recommendedName>
        <fullName evidence="4">PknH-like extracellular domain-containing protein</fullName>
    </recommendedName>
</protein>
<dbReference type="EMBL" id="JBAPLV010000021">
    <property type="protein sequence ID" value="MEI4280278.1"/>
    <property type="molecule type" value="Genomic_DNA"/>
</dbReference>
<gene>
    <name evidence="2" type="ORF">UXQ13_17530</name>
</gene>
<name>A0ABU8E9H1_9ACTN</name>
<evidence type="ECO:0000256" key="1">
    <source>
        <dbReference type="SAM" id="SignalP"/>
    </source>
</evidence>
<accession>A0ABU8E9H1</accession>
<feature type="signal peptide" evidence="1">
    <location>
        <begin position="1"/>
        <end position="27"/>
    </location>
</feature>
<keyword evidence="3" id="KW-1185">Reference proteome</keyword>
<dbReference type="RefSeq" id="WP_225236130.1">
    <property type="nucleotide sequence ID" value="NZ_JBAPLV010000021.1"/>
</dbReference>
<evidence type="ECO:0000313" key="2">
    <source>
        <dbReference type="EMBL" id="MEI4280278.1"/>
    </source>
</evidence>
<proteinExistence type="predicted"/>
<evidence type="ECO:0008006" key="4">
    <source>
        <dbReference type="Google" id="ProtNLM"/>
    </source>
</evidence>
<organism evidence="2 3">
    <name type="scientific">Klenkia terrae</name>
    <dbReference type="NCBI Taxonomy" id="1052259"/>
    <lineage>
        <taxon>Bacteria</taxon>
        <taxon>Bacillati</taxon>
        <taxon>Actinomycetota</taxon>
        <taxon>Actinomycetes</taxon>
        <taxon>Geodermatophilales</taxon>
        <taxon>Geodermatophilaceae</taxon>
        <taxon>Klenkia</taxon>
    </lineage>
</organism>
<keyword evidence="1" id="KW-0732">Signal</keyword>
<reference evidence="2 3" key="1">
    <citation type="submission" date="2024-03" db="EMBL/GenBank/DDBJ databases">
        <title>Draft genome sequence of Klenkia terrae.</title>
        <authorList>
            <person name="Duangmal K."/>
            <person name="Chantavorakit T."/>
        </authorList>
    </citation>
    <scope>NUCLEOTIDE SEQUENCE [LARGE SCALE GENOMIC DNA]</scope>
    <source>
        <strain evidence="2 3">JCM 17786</strain>
    </source>
</reference>
<dbReference type="Proteomes" id="UP001373496">
    <property type="component" value="Unassembled WGS sequence"/>
</dbReference>
<feature type="chain" id="PRO_5045452345" description="PknH-like extracellular domain-containing protein" evidence="1">
    <location>
        <begin position="28"/>
        <end position="237"/>
    </location>
</feature>
<comment type="caution">
    <text evidence="2">The sequence shown here is derived from an EMBL/GenBank/DDBJ whole genome shotgun (WGS) entry which is preliminary data.</text>
</comment>